<keyword evidence="1" id="KW-0040">ANK repeat</keyword>
<dbReference type="InterPro" id="IPR002110">
    <property type="entry name" value="Ankyrin_rpt"/>
</dbReference>
<feature type="repeat" description="ANK" evidence="1">
    <location>
        <begin position="72"/>
        <end position="105"/>
    </location>
</feature>
<dbReference type="RefSeq" id="XP_029239467.1">
    <property type="nucleotide sequence ID" value="XM_029380603.1"/>
</dbReference>
<sequence>MRAKAAKHGHKKAPHIAPSADTVQFWNCLKKGDVEGLEEILLTRIEDKETGAVTLAVNSNVASLLVNRPNAKNMLPLSYAVRQRMDEAGLHLLLRAGANVDAAEDSAERSTALHTACWGEDDAAVALFLRCGANPLVTNAEGSTPLHVLTSLNAAELFSYFLETATAQNTDCQGGLLCLDGRSRVVVSAFELLGKKDVSGFTVLHIALSEIESVSGGVLVDLLDFLTHMANIDPAAVETLVNMGAEAGCTPLHLLLSSSSLNEDVLLRITERLLKLGANPAAMDECGHTPLSVLLLTHSGVTAMRVLSVLLHALQKKGNRKELEEVFLRHSAVNGFALIHHAIVTQNVDAVKLMVTFLKSVDGADELQYVRRWLGEVLTRDGVHVVFMLAERACDDIAHVLLNASAIDERAYNCCKENCKKQREEMESEERERRAKAEEEEEEEGRNGNGTPSAEKNTGDYSGFGGTASVGSRVQQARKARAHAATQRKKQTLHCADCGSTEGLALSWHSKSFWFCVAVAFLIVWLVMRSCTFFRDALNKI</sequence>
<organism evidence="4 5">
    <name type="scientific">Trypanosoma rangeli</name>
    <dbReference type="NCBI Taxonomy" id="5698"/>
    <lineage>
        <taxon>Eukaryota</taxon>
        <taxon>Discoba</taxon>
        <taxon>Euglenozoa</taxon>
        <taxon>Kinetoplastea</taxon>
        <taxon>Metakinetoplastina</taxon>
        <taxon>Trypanosomatida</taxon>
        <taxon>Trypanosomatidae</taxon>
        <taxon>Trypanosoma</taxon>
        <taxon>Herpetosoma</taxon>
    </lineage>
</organism>
<protein>
    <submittedName>
        <fullName evidence="4">Uncharacterized protein</fullName>
    </submittedName>
</protein>
<comment type="caution">
    <text evidence="4">The sequence shown here is derived from an EMBL/GenBank/DDBJ whole genome shotgun (WGS) entry which is preliminary data.</text>
</comment>
<evidence type="ECO:0000313" key="5">
    <source>
        <dbReference type="Proteomes" id="UP000283634"/>
    </source>
</evidence>
<keyword evidence="3" id="KW-1133">Transmembrane helix</keyword>
<evidence type="ECO:0000256" key="3">
    <source>
        <dbReference type="SAM" id="Phobius"/>
    </source>
</evidence>
<dbReference type="Gene3D" id="1.25.40.20">
    <property type="entry name" value="Ankyrin repeat-containing domain"/>
    <property type="match status" value="2"/>
</dbReference>
<dbReference type="AlphaFoldDB" id="A0A3R7NHZ1"/>
<dbReference type="OrthoDB" id="10254927at2759"/>
<evidence type="ECO:0000256" key="1">
    <source>
        <dbReference type="PROSITE-ProRule" id="PRU00023"/>
    </source>
</evidence>
<keyword evidence="5" id="KW-1185">Reference proteome</keyword>
<accession>A0A3R7NHZ1</accession>
<dbReference type="PROSITE" id="PS50088">
    <property type="entry name" value="ANK_REPEAT"/>
    <property type="match status" value="2"/>
</dbReference>
<proteinExistence type="predicted"/>
<dbReference type="PANTHER" id="PTHR24133">
    <property type="entry name" value="ANKYRIN DOMAIN-CONTAINING"/>
    <property type="match status" value="1"/>
</dbReference>
<evidence type="ECO:0000313" key="4">
    <source>
        <dbReference type="EMBL" id="RNF06816.1"/>
    </source>
</evidence>
<feature type="repeat" description="ANK" evidence="1">
    <location>
        <begin position="247"/>
        <end position="285"/>
    </location>
</feature>
<feature type="region of interest" description="Disordered" evidence="2">
    <location>
        <begin position="423"/>
        <end position="462"/>
    </location>
</feature>
<dbReference type="OMA" id="ACWNEDG"/>
<evidence type="ECO:0000256" key="2">
    <source>
        <dbReference type="SAM" id="MobiDB-lite"/>
    </source>
</evidence>
<reference evidence="4 5" key="1">
    <citation type="journal article" date="2018" name="BMC Genomics">
        <title>Genomic comparison of Trypanosoma conorhini and Trypanosoma rangeli to Trypanosoma cruzi strains of high and low virulence.</title>
        <authorList>
            <person name="Bradwell K.R."/>
            <person name="Koparde V.N."/>
            <person name="Matveyev A.V."/>
            <person name="Serrano M.G."/>
            <person name="Alves J.M."/>
            <person name="Parikh H."/>
            <person name="Huang B."/>
            <person name="Lee V."/>
            <person name="Espinosa-Alvarez O."/>
            <person name="Ortiz P.A."/>
            <person name="Costa-Martins A.G."/>
            <person name="Teixeira M.M."/>
            <person name="Buck G.A."/>
        </authorList>
    </citation>
    <scope>NUCLEOTIDE SEQUENCE [LARGE SCALE GENOMIC DNA]</scope>
    <source>
        <strain evidence="4 5">AM80</strain>
    </source>
</reference>
<feature type="transmembrane region" description="Helical" evidence="3">
    <location>
        <begin position="512"/>
        <end position="534"/>
    </location>
</feature>
<dbReference type="InterPro" id="IPR052391">
    <property type="entry name" value="E3_Ligase-Neurotoxin"/>
</dbReference>
<keyword evidence="3" id="KW-0472">Membrane</keyword>
<dbReference type="SUPFAM" id="SSF48403">
    <property type="entry name" value="Ankyrin repeat"/>
    <property type="match status" value="1"/>
</dbReference>
<name>A0A3R7NHZ1_TRYRA</name>
<dbReference type="SMART" id="SM00248">
    <property type="entry name" value="ANK"/>
    <property type="match status" value="6"/>
</dbReference>
<dbReference type="EMBL" id="MKGL01000100">
    <property type="protein sequence ID" value="RNF06816.1"/>
    <property type="molecule type" value="Genomic_DNA"/>
</dbReference>
<dbReference type="Pfam" id="PF12796">
    <property type="entry name" value="Ank_2"/>
    <property type="match status" value="1"/>
</dbReference>
<dbReference type="GeneID" id="40327582"/>
<gene>
    <name evidence="4" type="ORF">TraAM80_03649</name>
</gene>
<keyword evidence="3" id="KW-0812">Transmembrane</keyword>
<feature type="compositionally biased region" description="Basic and acidic residues" evidence="2">
    <location>
        <begin position="423"/>
        <end position="437"/>
    </location>
</feature>
<dbReference type="Proteomes" id="UP000283634">
    <property type="component" value="Unassembled WGS sequence"/>
</dbReference>
<dbReference type="InterPro" id="IPR036770">
    <property type="entry name" value="Ankyrin_rpt-contain_sf"/>
</dbReference>
<dbReference type="PANTHER" id="PTHR24133:SF40">
    <property type="entry name" value="ANKYRIN REPEAT DOMAIN 44"/>
    <property type="match status" value="1"/>
</dbReference>
<feature type="compositionally biased region" description="Polar residues" evidence="2">
    <location>
        <begin position="449"/>
        <end position="460"/>
    </location>
</feature>